<dbReference type="SMART" id="SM00261">
    <property type="entry name" value="FU"/>
    <property type="match status" value="4"/>
</dbReference>
<gene>
    <name evidence="1" type="ORF">RIMI_LOCUS15678993</name>
</gene>
<keyword evidence="2" id="KW-1185">Reference proteome</keyword>
<organism evidence="1 2">
    <name type="scientific">Ranitomeya imitator</name>
    <name type="common">mimic poison frog</name>
    <dbReference type="NCBI Taxonomy" id="111125"/>
    <lineage>
        <taxon>Eukaryota</taxon>
        <taxon>Metazoa</taxon>
        <taxon>Chordata</taxon>
        <taxon>Craniata</taxon>
        <taxon>Vertebrata</taxon>
        <taxon>Euteleostomi</taxon>
        <taxon>Amphibia</taxon>
        <taxon>Batrachia</taxon>
        <taxon>Anura</taxon>
        <taxon>Neobatrachia</taxon>
        <taxon>Hyloidea</taxon>
        <taxon>Dendrobatidae</taxon>
        <taxon>Dendrobatinae</taxon>
        <taxon>Ranitomeya</taxon>
    </lineage>
</organism>
<reference evidence="1" key="1">
    <citation type="submission" date="2023-07" db="EMBL/GenBank/DDBJ databases">
        <authorList>
            <person name="Stuckert A."/>
        </authorList>
    </citation>
    <scope>NUCLEOTIDE SEQUENCE</scope>
</reference>
<comment type="caution">
    <text evidence="1">The sequence shown here is derived from an EMBL/GenBank/DDBJ whole genome shotgun (WGS) entry which is preliminary data.</text>
</comment>
<dbReference type="Gene3D" id="2.10.220.10">
    <property type="entry name" value="Hormone Receptor, Insulin-like Growth Factor Receptor 1, Chain A, domain 2"/>
    <property type="match status" value="4"/>
</dbReference>
<evidence type="ECO:0000313" key="1">
    <source>
        <dbReference type="EMBL" id="CAJ0956819.1"/>
    </source>
</evidence>
<dbReference type="InterPro" id="IPR009030">
    <property type="entry name" value="Growth_fac_rcpt_cys_sf"/>
</dbReference>
<dbReference type="Proteomes" id="UP001176940">
    <property type="component" value="Unassembled WGS sequence"/>
</dbReference>
<protein>
    <recommendedName>
        <fullName evidence="3">Growth factor receptor domain-containing protein</fullName>
    </recommendedName>
</protein>
<dbReference type="SUPFAM" id="SSF57184">
    <property type="entry name" value="Growth factor receptor domain"/>
    <property type="match status" value="2"/>
</dbReference>
<proteinExistence type="predicted"/>
<evidence type="ECO:0008006" key="3">
    <source>
        <dbReference type="Google" id="ProtNLM"/>
    </source>
</evidence>
<dbReference type="CDD" id="cd00064">
    <property type="entry name" value="FU"/>
    <property type="match status" value="3"/>
</dbReference>
<dbReference type="EMBL" id="CAUEEQ010042551">
    <property type="protein sequence ID" value="CAJ0956819.1"/>
    <property type="molecule type" value="Genomic_DNA"/>
</dbReference>
<dbReference type="InterPro" id="IPR006212">
    <property type="entry name" value="Furin_repeat"/>
</dbReference>
<dbReference type="PANTHER" id="PTHR15332:SF175">
    <property type="entry name" value="PROPROTEIN CONVERTASE SUBTILISIN_KEXIN TYPE 5-LIKE"/>
    <property type="match status" value="1"/>
</dbReference>
<sequence length="289" mass="32113">MNELPRVQQKPPTVTSLMLPPVTDAAFPARLNCGDLGEIPASTVRKSQGVKGLKEFSLLSRDVIDLMENIKNYLACLPSYFLHEDKCLSSCPDGYYEEDDSCVTCHSMCAKCSGPERDDCEKCASPKFFLYKGECLGRCPQGTFSATGEVHCQDCDNYCKTCHTSDICDECKEGFSKNRQGNCVPYMVCTLQEYPDDYGDCVPCHKKCSGCTGATEQHCLSCKETSFLLNSTCVKTCPDGYYAEKDERRCELCHRSCMTCTGRHSMDCLTCKEGSYVQHHSCVQHCVTG</sequence>
<name>A0ABN9M1X4_9NEOB</name>
<evidence type="ECO:0000313" key="2">
    <source>
        <dbReference type="Proteomes" id="UP001176940"/>
    </source>
</evidence>
<accession>A0ABN9M1X4</accession>
<dbReference type="PANTHER" id="PTHR15332">
    <property type="entry name" value="PROPROTEIN CONVERTASE SUBTILISIN_KEXIN TYPE 5-LIKE"/>
    <property type="match status" value="1"/>
</dbReference>